<dbReference type="InterPro" id="IPR009081">
    <property type="entry name" value="PP-bd_ACP"/>
</dbReference>
<dbReference type="PROSITE" id="PS00012">
    <property type="entry name" value="PHOSPHOPANTETHEINE"/>
    <property type="match status" value="2"/>
</dbReference>
<dbReference type="FunFam" id="3.30.559.30:FF:000003">
    <property type="entry name" value="Nonribosomal peptide synthase SidD"/>
    <property type="match status" value="1"/>
</dbReference>
<feature type="domain" description="Carrier" evidence="6">
    <location>
        <begin position="738"/>
        <end position="813"/>
    </location>
</feature>
<keyword evidence="3" id="KW-0436">Ligase</keyword>
<protein>
    <submittedName>
        <fullName evidence="7">Nonribosomal peptide synthetase 6</fullName>
    </submittedName>
</protein>
<dbReference type="InterPro" id="IPR045851">
    <property type="entry name" value="AMP-bd_C_sf"/>
</dbReference>
<gene>
    <name evidence="7" type="ORF">EJ04DRAFT_447728</name>
</gene>
<accession>A0A9P4QPQ1</accession>
<feature type="domain" description="Carrier" evidence="6">
    <location>
        <begin position="1379"/>
        <end position="1452"/>
    </location>
</feature>
<dbReference type="Gene3D" id="3.30.559.10">
    <property type="entry name" value="Chloramphenicol acetyltransferase-like domain"/>
    <property type="match status" value="2"/>
</dbReference>
<dbReference type="Pfam" id="PF00668">
    <property type="entry name" value="Condensation"/>
    <property type="match status" value="2"/>
</dbReference>
<sequence length="1897" mass="208897">MTSTSHQTNGISRNLNETYISTPGGHKAEDTFVKIIAGWVLLLKRYQRDAFHQFSWKHQEATKWNFQSTSKFDLDNAHRLEDIVDAVRRAQLGEVFDNELSPSASLFLNDGSTEEWTFQVRIEYRNQQLRATSDWRRPASSEPQAVAQLQCLRIIIESLFEDPTTPVTSMMTTTEEELEQLWTWNTPVPPSLDTCMHDIISDRAQLDPEKMAVESWDGKLSYAELDQLSTDLAQNLVHLFDKPPPIVPLLFEKSRWTVISVLAVMKAGCAIALLDPAQPEGRLRTIVEQTSASLIIASKLQASRAAEIFPSATIIPVSESKFAKMYHPHAIQQPSSLDPVDPASPLYIQFTSGSTGVPKGVVISHSQYTSGAIPRAHIIGYRSHSRVLDFASYAFDVSIDSMLCTLSSGGTLCIPSEERRMNDLSGVMRDLKVNWAGMTPSVVRALDPDVLHSLDRLTLGGETPSSSDIAVWSKKTHLNNAYGPSECTVGCSMNADIGDFGYATMGKGTGCSTWIVDPADHNKLVPVGAIGELLIEGPIVGVGYLNNPAKTAEVFIEDPDFLLAGSKSAAGRKGRLYKTGDLVKYDPDGRGELVFVGRADQQVKLRGQRIELAEIEFNMRKHLPSGTDVAAEVIKPGGNGEATLVAFVSEAKENGLRDMDGDVFSKFSHKFQRALSEMNRQILGDLPVYMVPSAYIPLWKMPLLVSCKTDRKRLRQIGGSISRQELRRFAAIVSKQKSVTTDTEKRLQILWAKVLGGEPDYSADENFFRVGGDSLRAMRLVAAARESAILLNVGDVMMHPELGAMAKQAQPLSEASQEDALPFSLLPAEWSPQTARADVAALCEVDPAAVEDIYPCTALQEGLMALSAKFNDAYVAQRVVELPIEAAEKLCKSFDAVLSDTPIFRTRIVNVSGHGLYQVVVKDSIVCRIASNLAEDLEKDRTDPMELGKPLFRYGIVTPPGSRTAHLIISAHHAAYDGWSFPLFIERVNQNFRGQVPSPRTAFKNFIKFINTSDRSVSEAFWKFQLNGGSHYQFPPLPHPGYITRADSLLEHYVSVSPSTTPKHTLATIIRGAWAMLASVYLGTSDTVFGETLTGRSAPVPGIEQIEGPMITTVPFRVQVNHKSTISQYLDVLHEHTVQQMPHEHLGLQHIRRLSSDARAACDLRTGLVLHPKEDTGESTNPSDSPASGFMPSDDDEAAREALKFNTYGLMLVCTLDANGFLIMASFDSHCIGMEPMGRVLKVLDRIVTAFHESPEMLLGNAISLDESERKDAELFKPAAAEEAVVLKMNGQTEELSGSQSSQPVSLSTKEAKLRSLLGGILNMPETDIGPNDSFFELGGDSISAMRLVSDARTHGLRMNVAQIFQSSSLYALAESIKDDREDMLHTLLSRILNIPEADFGPSDSFFELGGDSIAAMRFVSEARSLGLKMNVAQIFQSTSLSKLASKAEYTTTTQSAIVPFSTISSEQDNFQPDDVQPLLADQKWKITDIYPARPLQKLAVDGTVDLPRYSLRYEKIQFAGAIHITKLLESCQQLVAMNEILRTVFVEYSGRCLAIVLDTLSVPVNTINVHDDDNLNTEAEKFIASDIALPKPHGSSFVSFALLCKTAGPSTLVFRISHAQYDEMCLPLLFSQLSALYSGSSIPASLPFTHHINHVLHTSMRTSIPYWRDLLAGSKLSIFTPTTPLTNRKPVCLSREFPISARPTGITIASLPTAAWALVLARRLHTRDVVFGEVVSGRNIGVDGGERVMGPSWQYAPFRVRFDPGWTRAELLLAVQNQHAASSAHESMGFGEIVRCCTEWDGGEVEWFDSVVHQAPRWVESMGFGGVEAGFETVYPHEEPLREWKCQAFVLDGGRRLGVEIVTFESWREIGEEVLGEVGEALEELLDGDGRATLNI</sequence>
<dbReference type="GO" id="GO:0044550">
    <property type="term" value="P:secondary metabolite biosynthetic process"/>
    <property type="evidence" value="ECO:0007669"/>
    <property type="project" value="TreeGrafter"/>
</dbReference>
<dbReference type="OrthoDB" id="416786at2759"/>
<dbReference type="CDD" id="cd05918">
    <property type="entry name" value="A_NRPS_SidN3_like"/>
    <property type="match status" value="1"/>
</dbReference>
<dbReference type="CDD" id="cd19545">
    <property type="entry name" value="FUM14_C_NRPS-like"/>
    <property type="match status" value="1"/>
</dbReference>
<dbReference type="EMBL" id="ML996252">
    <property type="protein sequence ID" value="KAF2729233.1"/>
    <property type="molecule type" value="Genomic_DNA"/>
</dbReference>
<dbReference type="PANTHER" id="PTHR45527">
    <property type="entry name" value="NONRIBOSOMAL PEPTIDE SYNTHETASE"/>
    <property type="match status" value="1"/>
</dbReference>
<dbReference type="InterPro" id="IPR006162">
    <property type="entry name" value="Ppantetheine_attach_site"/>
</dbReference>
<keyword evidence="2" id="KW-0597">Phosphoprotein</keyword>
<dbReference type="SUPFAM" id="SSF56801">
    <property type="entry name" value="Acetyl-CoA synthetase-like"/>
    <property type="match status" value="1"/>
</dbReference>
<dbReference type="FunFam" id="3.40.50.12780:FF:000014">
    <property type="entry name" value="Nonribosomal peptide synthetase 1"/>
    <property type="match status" value="1"/>
</dbReference>
<dbReference type="GO" id="GO:0031177">
    <property type="term" value="F:phosphopantetheine binding"/>
    <property type="evidence" value="ECO:0007669"/>
    <property type="project" value="InterPro"/>
</dbReference>
<dbReference type="InterPro" id="IPR036736">
    <property type="entry name" value="ACP-like_sf"/>
</dbReference>
<dbReference type="CDD" id="cd19542">
    <property type="entry name" value="CT_NRPS-like"/>
    <property type="match status" value="1"/>
</dbReference>
<proteinExistence type="inferred from homology"/>
<feature type="region of interest" description="Disordered" evidence="5">
    <location>
        <begin position="1171"/>
        <end position="1194"/>
    </location>
</feature>
<evidence type="ECO:0000256" key="5">
    <source>
        <dbReference type="SAM" id="MobiDB-lite"/>
    </source>
</evidence>
<dbReference type="Proteomes" id="UP000799444">
    <property type="component" value="Unassembled WGS sequence"/>
</dbReference>
<keyword evidence="1" id="KW-0596">Phosphopantetheine</keyword>
<keyword evidence="8" id="KW-1185">Reference proteome</keyword>
<evidence type="ECO:0000256" key="2">
    <source>
        <dbReference type="ARBA" id="ARBA00022553"/>
    </source>
</evidence>
<dbReference type="GO" id="GO:0043041">
    <property type="term" value="P:amino acid activation for nonribosomal peptide biosynthetic process"/>
    <property type="evidence" value="ECO:0007669"/>
    <property type="project" value="TreeGrafter"/>
</dbReference>
<evidence type="ECO:0000313" key="7">
    <source>
        <dbReference type="EMBL" id="KAF2729233.1"/>
    </source>
</evidence>
<organism evidence="7 8">
    <name type="scientific">Polyplosphaeria fusca</name>
    <dbReference type="NCBI Taxonomy" id="682080"/>
    <lineage>
        <taxon>Eukaryota</taxon>
        <taxon>Fungi</taxon>
        <taxon>Dikarya</taxon>
        <taxon>Ascomycota</taxon>
        <taxon>Pezizomycotina</taxon>
        <taxon>Dothideomycetes</taxon>
        <taxon>Pleosporomycetidae</taxon>
        <taxon>Pleosporales</taxon>
        <taxon>Tetraplosphaeriaceae</taxon>
        <taxon>Polyplosphaeria</taxon>
    </lineage>
</organism>
<dbReference type="Gene3D" id="3.40.50.12780">
    <property type="entry name" value="N-terminal domain of ligase-like"/>
    <property type="match status" value="1"/>
</dbReference>
<dbReference type="PANTHER" id="PTHR45527:SF3">
    <property type="entry name" value="SIDEROPHORE SYNTHETASE (EUROFUNG)"/>
    <property type="match status" value="1"/>
</dbReference>
<dbReference type="SUPFAM" id="SSF47336">
    <property type="entry name" value="ACP-like"/>
    <property type="match status" value="3"/>
</dbReference>
<evidence type="ECO:0000256" key="1">
    <source>
        <dbReference type="ARBA" id="ARBA00022450"/>
    </source>
</evidence>
<dbReference type="Gene3D" id="3.30.300.30">
    <property type="match status" value="1"/>
</dbReference>
<evidence type="ECO:0000259" key="6">
    <source>
        <dbReference type="PROSITE" id="PS50075"/>
    </source>
</evidence>
<comment type="similarity">
    <text evidence="4">Belongs to the NRP synthetase family.</text>
</comment>
<dbReference type="Pfam" id="PF00501">
    <property type="entry name" value="AMP-binding"/>
    <property type="match status" value="1"/>
</dbReference>
<dbReference type="GO" id="GO:0005737">
    <property type="term" value="C:cytoplasm"/>
    <property type="evidence" value="ECO:0007669"/>
    <property type="project" value="TreeGrafter"/>
</dbReference>
<dbReference type="InterPro" id="IPR010071">
    <property type="entry name" value="AA_adenyl_dom"/>
</dbReference>
<dbReference type="InterPro" id="IPR001242">
    <property type="entry name" value="Condensation_dom"/>
</dbReference>
<feature type="domain" description="Carrier" evidence="6">
    <location>
        <begin position="1305"/>
        <end position="1381"/>
    </location>
</feature>
<dbReference type="PROSITE" id="PS00455">
    <property type="entry name" value="AMP_BINDING"/>
    <property type="match status" value="1"/>
</dbReference>
<evidence type="ECO:0000256" key="3">
    <source>
        <dbReference type="ARBA" id="ARBA00022598"/>
    </source>
</evidence>
<dbReference type="Pfam" id="PF00550">
    <property type="entry name" value="PP-binding"/>
    <property type="match status" value="3"/>
</dbReference>
<evidence type="ECO:0000256" key="4">
    <source>
        <dbReference type="ARBA" id="ARBA00029454"/>
    </source>
</evidence>
<dbReference type="InterPro" id="IPR000873">
    <property type="entry name" value="AMP-dep_synth/lig_dom"/>
</dbReference>
<dbReference type="Gene3D" id="3.30.559.30">
    <property type="entry name" value="Nonribosomal peptide synthetase, condensation domain"/>
    <property type="match status" value="2"/>
</dbReference>
<dbReference type="InterPro" id="IPR042099">
    <property type="entry name" value="ANL_N_sf"/>
</dbReference>
<dbReference type="FunFam" id="3.30.300.30:FF:000015">
    <property type="entry name" value="Nonribosomal peptide synthase SidD"/>
    <property type="match status" value="1"/>
</dbReference>
<name>A0A9P4QPQ1_9PLEO</name>
<dbReference type="SMART" id="SM01294">
    <property type="entry name" value="PKS_PP_betabranch"/>
    <property type="match status" value="1"/>
</dbReference>
<dbReference type="SUPFAM" id="SSF52777">
    <property type="entry name" value="CoA-dependent acyltransferases"/>
    <property type="match status" value="4"/>
</dbReference>
<dbReference type="InterPro" id="IPR020806">
    <property type="entry name" value="PKS_PP-bd"/>
</dbReference>
<evidence type="ECO:0000313" key="8">
    <source>
        <dbReference type="Proteomes" id="UP000799444"/>
    </source>
</evidence>
<reference evidence="7" key="1">
    <citation type="journal article" date="2020" name="Stud. Mycol.">
        <title>101 Dothideomycetes genomes: a test case for predicting lifestyles and emergence of pathogens.</title>
        <authorList>
            <person name="Haridas S."/>
            <person name="Albert R."/>
            <person name="Binder M."/>
            <person name="Bloem J."/>
            <person name="Labutti K."/>
            <person name="Salamov A."/>
            <person name="Andreopoulos B."/>
            <person name="Baker S."/>
            <person name="Barry K."/>
            <person name="Bills G."/>
            <person name="Bluhm B."/>
            <person name="Cannon C."/>
            <person name="Castanera R."/>
            <person name="Culley D."/>
            <person name="Daum C."/>
            <person name="Ezra D."/>
            <person name="Gonzalez J."/>
            <person name="Henrissat B."/>
            <person name="Kuo A."/>
            <person name="Liang C."/>
            <person name="Lipzen A."/>
            <person name="Lutzoni F."/>
            <person name="Magnuson J."/>
            <person name="Mondo S."/>
            <person name="Nolan M."/>
            <person name="Ohm R."/>
            <person name="Pangilinan J."/>
            <person name="Park H.-J."/>
            <person name="Ramirez L."/>
            <person name="Alfaro M."/>
            <person name="Sun H."/>
            <person name="Tritt A."/>
            <person name="Yoshinaga Y."/>
            <person name="Zwiers L.-H."/>
            <person name="Turgeon B."/>
            <person name="Goodwin S."/>
            <person name="Spatafora J."/>
            <person name="Crous P."/>
            <person name="Grigoriev I."/>
        </authorList>
    </citation>
    <scope>NUCLEOTIDE SEQUENCE</scope>
    <source>
        <strain evidence="7">CBS 125425</strain>
    </source>
</reference>
<dbReference type="SMART" id="SM00823">
    <property type="entry name" value="PKS_PP"/>
    <property type="match status" value="3"/>
</dbReference>
<dbReference type="NCBIfam" id="TIGR01733">
    <property type="entry name" value="AA-adenyl-dom"/>
    <property type="match status" value="1"/>
</dbReference>
<dbReference type="PROSITE" id="PS50075">
    <property type="entry name" value="CARRIER"/>
    <property type="match status" value="3"/>
</dbReference>
<dbReference type="InterPro" id="IPR020845">
    <property type="entry name" value="AMP-binding_CS"/>
</dbReference>
<dbReference type="Gene3D" id="1.10.1200.10">
    <property type="entry name" value="ACP-like"/>
    <property type="match status" value="3"/>
</dbReference>
<dbReference type="InterPro" id="IPR023213">
    <property type="entry name" value="CAT-like_dom_sf"/>
</dbReference>
<dbReference type="GO" id="GO:0016874">
    <property type="term" value="F:ligase activity"/>
    <property type="evidence" value="ECO:0007669"/>
    <property type="project" value="UniProtKB-KW"/>
</dbReference>
<comment type="caution">
    <text evidence="7">The sequence shown here is derived from an EMBL/GenBank/DDBJ whole genome shotgun (WGS) entry which is preliminary data.</text>
</comment>